<keyword evidence="3 9" id="KW-0813">Transport</keyword>
<dbReference type="Pfam" id="PF00528">
    <property type="entry name" value="BPD_transp_1"/>
    <property type="match status" value="1"/>
</dbReference>
<dbReference type="CDD" id="cd06261">
    <property type="entry name" value="TM_PBP2"/>
    <property type="match status" value="1"/>
</dbReference>
<protein>
    <recommendedName>
        <fullName evidence="10">Phosphate transport system permease protein</fullName>
    </recommendedName>
</protein>
<organism evidence="12 13">
    <name type="scientific">Candidatus Desulfaltia bathyphila</name>
    <dbReference type="NCBI Taxonomy" id="2841697"/>
    <lineage>
        <taxon>Bacteria</taxon>
        <taxon>Pseudomonadati</taxon>
        <taxon>Thermodesulfobacteriota</taxon>
        <taxon>Desulfobacteria</taxon>
        <taxon>Desulfobacterales</taxon>
        <taxon>Desulfobacterales incertae sedis</taxon>
        <taxon>Candidatus Desulfaltia</taxon>
    </lineage>
</organism>
<dbReference type="InterPro" id="IPR035906">
    <property type="entry name" value="MetI-like_sf"/>
</dbReference>
<dbReference type="PANTHER" id="PTHR30425:SF1">
    <property type="entry name" value="PHOSPHATE TRANSPORT SYSTEM PERMEASE PROTEIN PSTC"/>
    <property type="match status" value="1"/>
</dbReference>
<evidence type="ECO:0000256" key="8">
    <source>
        <dbReference type="ARBA" id="ARBA00023136"/>
    </source>
</evidence>
<dbReference type="SUPFAM" id="SSF161098">
    <property type="entry name" value="MetI-like"/>
    <property type="match status" value="1"/>
</dbReference>
<evidence type="ECO:0000256" key="6">
    <source>
        <dbReference type="ARBA" id="ARBA00022692"/>
    </source>
</evidence>
<dbReference type="PANTHER" id="PTHR30425">
    <property type="entry name" value="PHOSPHATE TRANSPORT SYSTEM PERMEASE PROTEIN PST"/>
    <property type="match status" value="1"/>
</dbReference>
<feature type="transmembrane region" description="Helical" evidence="9">
    <location>
        <begin position="105"/>
        <end position="129"/>
    </location>
</feature>
<proteinExistence type="inferred from homology"/>
<keyword evidence="8 9" id="KW-0472">Membrane</keyword>
<accession>A0A8J6N4U5</accession>
<sequence>MKPFIEKCAEKGFLFSAILSASITILILSFMIFFSFPIFKGGDIAAFFTLGWNPYEGKFGILPMMAGTGIIASLALFIATPFGIGCSALISVFSKGSSGRFLRKVVEFMTGIPTVIYGFVAIFLLVPFIREIFEKGTGMCVLSASIMLALLILPTIVLFLSDAFNSVPRSYIDAADSLGATPAQKLVYVIIPYAWKGIISGLVLAAGRAVGDTLIALMIAGNALQIPTGLDDAARTLTSHIALIIASDYESPEFKSIFLCGLILFTFTTLIVLIMRSLGYFKILGKR</sequence>
<feature type="transmembrane region" description="Helical" evidence="9">
    <location>
        <begin position="59"/>
        <end position="84"/>
    </location>
</feature>
<comment type="caution">
    <text evidence="12">The sequence shown here is derived from an EMBL/GenBank/DDBJ whole genome shotgun (WGS) entry which is preliminary data.</text>
</comment>
<dbReference type="InterPro" id="IPR011864">
    <property type="entry name" value="Phosphate_PstC"/>
</dbReference>
<dbReference type="GO" id="GO:0006817">
    <property type="term" value="P:phosphate ion transport"/>
    <property type="evidence" value="ECO:0007669"/>
    <property type="project" value="UniProtKB-KW"/>
</dbReference>
<feature type="transmembrane region" description="Helical" evidence="9">
    <location>
        <begin position="141"/>
        <end position="165"/>
    </location>
</feature>
<dbReference type="InterPro" id="IPR000515">
    <property type="entry name" value="MetI-like"/>
</dbReference>
<evidence type="ECO:0000256" key="7">
    <source>
        <dbReference type="ARBA" id="ARBA00022989"/>
    </source>
</evidence>
<dbReference type="Proteomes" id="UP000603545">
    <property type="component" value="Unassembled WGS sequence"/>
</dbReference>
<evidence type="ECO:0000256" key="4">
    <source>
        <dbReference type="ARBA" id="ARBA00022475"/>
    </source>
</evidence>
<feature type="transmembrane region" description="Helical" evidence="9">
    <location>
        <begin position="256"/>
        <end position="278"/>
    </location>
</feature>
<evidence type="ECO:0000256" key="2">
    <source>
        <dbReference type="ARBA" id="ARBA00007069"/>
    </source>
</evidence>
<reference evidence="12 13" key="1">
    <citation type="submission" date="2020-08" db="EMBL/GenBank/DDBJ databases">
        <title>Bridging the membrane lipid divide: bacteria of the FCB group superphylum have the potential to synthesize archaeal ether lipids.</title>
        <authorList>
            <person name="Villanueva L."/>
            <person name="Von Meijenfeldt F.A.B."/>
            <person name="Westbye A.B."/>
            <person name="Yadav S."/>
            <person name="Hopmans E.C."/>
            <person name="Dutilh B.E."/>
            <person name="Sinninghe Damste J.S."/>
        </authorList>
    </citation>
    <scope>NUCLEOTIDE SEQUENCE [LARGE SCALE GENOMIC DNA]</scope>
    <source>
        <strain evidence="12">NIOZ-UU82</strain>
    </source>
</reference>
<evidence type="ECO:0000256" key="5">
    <source>
        <dbReference type="ARBA" id="ARBA00022592"/>
    </source>
</evidence>
<comment type="function">
    <text evidence="10">Part of the binding-protein-dependent transport system for phosphate; probably responsible for the translocation of the substrate across the membrane.</text>
</comment>
<evidence type="ECO:0000256" key="10">
    <source>
        <dbReference type="RuleBase" id="RU363054"/>
    </source>
</evidence>
<gene>
    <name evidence="12" type="primary">pstC</name>
    <name evidence="12" type="ORF">H8E80_04445</name>
</gene>
<dbReference type="Gene3D" id="1.10.3720.10">
    <property type="entry name" value="MetI-like"/>
    <property type="match status" value="1"/>
</dbReference>
<evidence type="ECO:0000256" key="1">
    <source>
        <dbReference type="ARBA" id="ARBA00004651"/>
    </source>
</evidence>
<evidence type="ECO:0000259" key="11">
    <source>
        <dbReference type="PROSITE" id="PS50928"/>
    </source>
</evidence>
<dbReference type="AlphaFoldDB" id="A0A8J6N4U5"/>
<name>A0A8J6N4U5_9BACT</name>
<keyword evidence="6 9" id="KW-0812">Transmembrane</keyword>
<evidence type="ECO:0000256" key="3">
    <source>
        <dbReference type="ARBA" id="ARBA00022448"/>
    </source>
</evidence>
<keyword evidence="4 10" id="KW-1003">Cell membrane</keyword>
<evidence type="ECO:0000313" key="13">
    <source>
        <dbReference type="Proteomes" id="UP000603545"/>
    </source>
</evidence>
<dbReference type="EMBL" id="JACNLL010000044">
    <property type="protein sequence ID" value="MBC8199279.1"/>
    <property type="molecule type" value="Genomic_DNA"/>
</dbReference>
<feature type="domain" description="ABC transmembrane type-1" evidence="11">
    <location>
        <begin position="65"/>
        <end position="275"/>
    </location>
</feature>
<comment type="similarity">
    <text evidence="2 10">Belongs to the binding-protein-dependent transport system permease family. CysTW subfamily.</text>
</comment>
<dbReference type="InterPro" id="IPR051124">
    <property type="entry name" value="Phosphate_Transport_Permease"/>
</dbReference>
<evidence type="ECO:0000313" key="12">
    <source>
        <dbReference type="EMBL" id="MBC8199279.1"/>
    </source>
</evidence>
<dbReference type="PROSITE" id="PS50928">
    <property type="entry name" value="ABC_TM1"/>
    <property type="match status" value="1"/>
</dbReference>
<dbReference type="GO" id="GO:0005315">
    <property type="term" value="F:phosphate transmembrane transporter activity"/>
    <property type="evidence" value="ECO:0007669"/>
    <property type="project" value="InterPro"/>
</dbReference>
<feature type="transmembrane region" description="Helical" evidence="9">
    <location>
        <begin position="186"/>
        <end position="207"/>
    </location>
</feature>
<dbReference type="GO" id="GO:0005886">
    <property type="term" value="C:plasma membrane"/>
    <property type="evidence" value="ECO:0007669"/>
    <property type="project" value="UniProtKB-SubCell"/>
</dbReference>
<feature type="transmembrane region" description="Helical" evidence="9">
    <location>
        <begin position="12"/>
        <end position="39"/>
    </location>
</feature>
<comment type="subcellular location">
    <subcellularLocation>
        <location evidence="1 9">Cell membrane</location>
        <topology evidence="1 9">Multi-pass membrane protein</topology>
    </subcellularLocation>
</comment>
<evidence type="ECO:0000256" key="9">
    <source>
        <dbReference type="RuleBase" id="RU363032"/>
    </source>
</evidence>
<keyword evidence="5 10" id="KW-0592">Phosphate transport</keyword>
<dbReference type="NCBIfam" id="TIGR02138">
    <property type="entry name" value="phosphate_pstC"/>
    <property type="match status" value="1"/>
</dbReference>
<keyword evidence="7 9" id="KW-1133">Transmembrane helix</keyword>